<dbReference type="GeneID" id="18936536"/>
<accession>F4S4S1</accession>
<name>F4S4S1_MELLP</name>
<reference evidence="3" key="1">
    <citation type="journal article" date="2011" name="Proc. Natl. Acad. Sci. U.S.A.">
        <title>Obligate biotrophy features unraveled by the genomic analysis of rust fungi.</title>
        <authorList>
            <person name="Duplessis S."/>
            <person name="Cuomo C.A."/>
            <person name="Lin Y.-C."/>
            <person name="Aerts A."/>
            <person name="Tisserant E."/>
            <person name="Veneault-Fourrey C."/>
            <person name="Joly D.L."/>
            <person name="Hacquard S."/>
            <person name="Amselem J."/>
            <person name="Cantarel B.L."/>
            <person name="Chiu R."/>
            <person name="Coutinho P.M."/>
            <person name="Feau N."/>
            <person name="Field M."/>
            <person name="Frey P."/>
            <person name="Gelhaye E."/>
            <person name="Goldberg J."/>
            <person name="Grabherr M.G."/>
            <person name="Kodira C.D."/>
            <person name="Kohler A."/>
            <person name="Kuees U."/>
            <person name="Lindquist E.A."/>
            <person name="Lucas S.M."/>
            <person name="Mago R."/>
            <person name="Mauceli E."/>
            <person name="Morin E."/>
            <person name="Murat C."/>
            <person name="Pangilinan J.L."/>
            <person name="Park R."/>
            <person name="Pearson M."/>
            <person name="Quesneville H."/>
            <person name="Rouhier N."/>
            <person name="Sakthikumar S."/>
            <person name="Salamov A.A."/>
            <person name="Schmutz J."/>
            <person name="Selles B."/>
            <person name="Shapiro H."/>
            <person name="Tanguay P."/>
            <person name="Tuskan G.A."/>
            <person name="Henrissat B."/>
            <person name="Van de Peer Y."/>
            <person name="Rouze P."/>
            <person name="Ellis J.G."/>
            <person name="Dodds P.N."/>
            <person name="Schein J.E."/>
            <person name="Zhong S."/>
            <person name="Hamelin R.C."/>
            <person name="Grigoriev I.V."/>
            <person name="Szabo L.J."/>
            <person name="Martin F."/>
        </authorList>
    </citation>
    <scope>NUCLEOTIDE SEQUENCE [LARGE SCALE GENOMIC DNA]</scope>
    <source>
        <strain evidence="3">98AG31 / pathotype 3-4-7</strain>
    </source>
</reference>
<protein>
    <submittedName>
        <fullName evidence="2">Uncharacterized protein</fullName>
    </submittedName>
</protein>
<evidence type="ECO:0000313" key="3">
    <source>
        <dbReference type="Proteomes" id="UP000001072"/>
    </source>
</evidence>
<dbReference type="InParanoid" id="F4S4S1"/>
<sequence>MTEGRSGDQLEGGGGNLTGLATNLTSNPGGQITGYLPANVGGNDGTQDNSGSCPAEPVLLSHLIKDQESQKTNCWNQNEQKDPVHIEHSHVKWSHNISLVSGRKKLKPSMQFLKKSVNQKYRLTSK</sequence>
<evidence type="ECO:0000313" key="2">
    <source>
        <dbReference type="EMBL" id="EGG00338.1"/>
    </source>
</evidence>
<dbReference type="Proteomes" id="UP000001072">
    <property type="component" value="Unassembled WGS sequence"/>
</dbReference>
<proteinExistence type="predicted"/>
<dbReference type="VEuPathDB" id="FungiDB:MELLADRAFT_93320"/>
<keyword evidence="3" id="KW-1185">Reference proteome</keyword>
<evidence type="ECO:0000256" key="1">
    <source>
        <dbReference type="SAM" id="MobiDB-lite"/>
    </source>
</evidence>
<organism evidence="3">
    <name type="scientific">Melampsora larici-populina (strain 98AG31 / pathotype 3-4-7)</name>
    <name type="common">Poplar leaf rust fungus</name>
    <dbReference type="NCBI Taxonomy" id="747676"/>
    <lineage>
        <taxon>Eukaryota</taxon>
        <taxon>Fungi</taxon>
        <taxon>Dikarya</taxon>
        <taxon>Basidiomycota</taxon>
        <taxon>Pucciniomycotina</taxon>
        <taxon>Pucciniomycetes</taxon>
        <taxon>Pucciniales</taxon>
        <taxon>Melampsoraceae</taxon>
        <taxon>Melampsora</taxon>
    </lineage>
</organism>
<feature type="region of interest" description="Disordered" evidence="1">
    <location>
        <begin position="1"/>
        <end position="53"/>
    </location>
</feature>
<dbReference type="AlphaFoldDB" id="F4S4S1"/>
<dbReference type="HOGENOM" id="CLU_1982080_0_0_1"/>
<gene>
    <name evidence="2" type="ORF">MELLADRAFT_93320</name>
</gene>
<dbReference type="RefSeq" id="XP_007416357.1">
    <property type="nucleotide sequence ID" value="XM_007416295.1"/>
</dbReference>
<feature type="compositionally biased region" description="Low complexity" evidence="1">
    <location>
        <begin position="18"/>
        <end position="27"/>
    </location>
</feature>
<dbReference type="KEGG" id="mlr:MELLADRAFT_93320"/>
<dbReference type="EMBL" id="GL883148">
    <property type="protein sequence ID" value="EGG00338.1"/>
    <property type="molecule type" value="Genomic_DNA"/>
</dbReference>